<organism evidence="1 2">
    <name type="scientific">Xanthomonas oryzae pv. leersiae</name>
    <dbReference type="NCBI Taxonomy" id="3112258"/>
    <lineage>
        <taxon>Bacteria</taxon>
        <taxon>Pseudomonadati</taxon>
        <taxon>Pseudomonadota</taxon>
        <taxon>Gammaproteobacteria</taxon>
        <taxon>Lysobacterales</taxon>
        <taxon>Lysobacteraceae</taxon>
        <taxon>Xanthomonas</taxon>
    </lineage>
</organism>
<dbReference type="Pfam" id="PF22491">
    <property type="entry name" value="DUF6988"/>
    <property type="match status" value="1"/>
</dbReference>
<gene>
    <name evidence="1" type="ORF">QN060_05780</name>
</gene>
<name>A0AAJ6KPS1_9XANT</name>
<dbReference type="InterPro" id="IPR054257">
    <property type="entry name" value="DUF6988"/>
</dbReference>
<accession>A0AAJ6KPS1</accession>
<evidence type="ECO:0000313" key="1">
    <source>
        <dbReference type="EMBL" id="WIX07575.1"/>
    </source>
</evidence>
<dbReference type="RefSeq" id="WP_285957131.1">
    <property type="nucleotide sequence ID" value="NZ_CP127225.1"/>
</dbReference>
<protein>
    <submittedName>
        <fullName evidence="1">Uncharacterized protein</fullName>
    </submittedName>
</protein>
<dbReference type="AlphaFoldDB" id="A0AAJ6KPS1"/>
<evidence type="ECO:0000313" key="2">
    <source>
        <dbReference type="Proteomes" id="UP001228059"/>
    </source>
</evidence>
<proteinExistence type="predicted"/>
<reference evidence="1 2" key="1">
    <citation type="submission" date="2023-05" db="EMBL/GenBank/DDBJ databases">
        <title>Complete Genome Resource of Xanthomonas oryzae pv. leersiae Strain YNJC Isolated From Plateau Japonica Rice in Southwest China.</title>
        <authorList>
            <person name="Aa X."/>
            <person name="Mei L."/>
            <person name="Liu P."/>
            <person name="Yang Y."/>
            <person name="Tang C."/>
            <person name="Zhang F."/>
            <person name="Dong C."/>
            <person name="Wang B."/>
            <person name="Chen X."/>
            <person name="Dai L."/>
        </authorList>
    </citation>
    <scope>NUCLEOTIDE SEQUENCE [LARGE SCALE GENOMIC DNA]</scope>
    <source>
        <strain evidence="1 2">YNJC</strain>
    </source>
</reference>
<sequence length="281" mass="30890">MTEHPLTSGIQAVLSSLRQRRSPTAQDIAQEAIEARESLETNMGCMSLIGIPTGSERHRVAFQLLRASMDYGRALLFLLESHPIDLPAVALGMHRSQIEQFLRAVFVQFLADDDQFQDFLEEDRGPRKKNEKGKWVAISLKDLAADVETTIARIGQDEEPQKLARTVSNVWDPLCGLVHGGRAIRAMYQDPNGQIGANVPAGILFQATVNSVATTNLCVITALSAVGVGAWEESDVVACAAAAMARYMRQRKARMDRLAFDTFDWRKGASDERSMSLGTDA</sequence>
<dbReference type="Proteomes" id="UP001228059">
    <property type="component" value="Chromosome"/>
</dbReference>
<dbReference type="EMBL" id="CP127225">
    <property type="protein sequence ID" value="WIX07575.1"/>
    <property type="molecule type" value="Genomic_DNA"/>
</dbReference>